<keyword evidence="3" id="KW-0732">Signal</keyword>
<gene>
    <name evidence="4" type="ORF">M9Y10_004715</name>
</gene>
<feature type="compositionally biased region" description="Basic and acidic residues" evidence="1">
    <location>
        <begin position="1245"/>
        <end position="1259"/>
    </location>
</feature>
<accession>A0ABR2JJZ7</accession>
<keyword evidence="2" id="KW-1133">Transmembrane helix</keyword>
<keyword evidence="2" id="KW-0472">Membrane</keyword>
<sequence length="1279" mass="144505">MIFQLLLSLSYSLQRYCLCQPNRIGDACSLQKKCRRYTSQSEIIIYDSQTKFNRNLFSDINLSQKNSKTDQVHNFDSVFFEVFGSNAGSKKNNLISINMLDDMFLNITKFTIFGGEFNQAVRIQNINYSKISLEAQNILIIFENSDHVSFNKLSLRSSFLKNENSTPSGHNQTKLTVTANEVIGDSASLSSDYFLLIKTEKIQVSDKREFDISNNFGITAPVEIFNLVPHQFNFEDKKKKMMLADEQPEDQVTYKYFCISTSSRLSRSKELAECEKYSVPLSNYYTGRDADFLSQISAAEDGTVFRLYITLSTQSDPIRINFPQISAKNIILNFISADIDSETRIEIKGARFGNESNATLSLSKMDYALFDAVFLQTFNHTQLFKSPIHLNDATENTTLNNLITDVFSLSQFTESDIIIGETLTISKASPITIQGKIYLNENCTVNINQYSNFPFTRYNYEISTKSYYLTLSDSLEDQRFDLYFKQRIILNYKESDSIVNVPTLTFAGGKTIYSLTDKETIRAECPYINFTIDVVPIGINVVFGTGSEREIPFPHTTAFTFLNDINNTVLNLTINDFPTVKNGDRLIYNITDMYLLVFASKFALNVMTPETITTYLKGINEKFPDKTLGCQEVYHTYEMPFFVPFNGSCYAIGAYNLTLLNLDLQQSLTNITYENATVYVELNHSADAEKFPNLYDSIHITTNTNGNISFTINEGSDVSDLIPLQLNLAGQPNLYFDSSFTDEYSSSMHTLKINHGQNHLQLFANSIPIPNVTLNDPVFGVLFSNNENIPDAIINRDTLQNSTRYGPVIDAMVTEDINFPQKDFLANEVILNGSHTLTFEYYNKSRVHYTFKDLTLKFSNVDKKIGNTVNFKGETLKLKGNAKIIQPSNTPLTIEVDILSIDKITSIPQTSFSSPIIVHNESIINIGQATSNAELLDANDVQQIIFGEDSVTFVDQNGERSVPIQKADSNAQTEINIDQDSQIQLSVADGAESVPSNLKLNFKGNKADIDYDKSWNDVEIPDTFIADFENVRDVQISSEMMNLPDVKYNGTKNIQTTTHKQKYTKDLAFYIFIGLAALVFVVALILCIVGLTCCKYVEELDISSSAEGQSDIGVGELDGLPYTEAEKRIRARDREAIKEAKLRQIEERKRKEEKRKKKGIPDDDLVNEEKELESFEDEYFKDEDDIYHNRRSNPSPPKKKKPVKENPKSSSETSEEFNNAQKKAQLNAASGGAEVPPPPPNKKLKPTESENDLPKKENKEEEDEEASYNESTTISGFSD</sequence>
<evidence type="ECO:0000313" key="4">
    <source>
        <dbReference type="EMBL" id="KAK8877952.1"/>
    </source>
</evidence>
<name>A0ABR2JJZ7_9EUKA</name>
<keyword evidence="2" id="KW-0812">Transmembrane</keyword>
<feature type="compositionally biased region" description="Low complexity" evidence="1">
    <location>
        <begin position="1208"/>
        <end position="1229"/>
    </location>
</feature>
<organism evidence="4 5">
    <name type="scientific">Tritrichomonas musculus</name>
    <dbReference type="NCBI Taxonomy" id="1915356"/>
    <lineage>
        <taxon>Eukaryota</taxon>
        <taxon>Metamonada</taxon>
        <taxon>Parabasalia</taxon>
        <taxon>Tritrichomonadida</taxon>
        <taxon>Tritrichomonadidae</taxon>
        <taxon>Tritrichomonas</taxon>
    </lineage>
</organism>
<dbReference type="EMBL" id="JAPFFF010000011">
    <property type="protein sequence ID" value="KAK8877952.1"/>
    <property type="molecule type" value="Genomic_DNA"/>
</dbReference>
<proteinExistence type="predicted"/>
<evidence type="ECO:0000256" key="3">
    <source>
        <dbReference type="SAM" id="SignalP"/>
    </source>
</evidence>
<feature type="chain" id="PRO_5047168134" evidence="3">
    <location>
        <begin position="20"/>
        <end position="1279"/>
    </location>
</feature>
<feature type="region of interest" description="Disordered" evidence="1">
    <location>
        <begin position="1148"/>
        <end position="1279"/>
    </location>
</feature>
<dbReference type="Proteomes" id="UP001470230">
    <property type="component" value="Unassembled WGS sequence"/>
</dbReference>
<evidence type="ECO:0000256" key="1">
    <source>
        <dbReference type="SAM" id="MobiDB-lite"/>
    </source>
</evidence>
<feature type="signal peptide" evidence="3">
    <location>
        <begin position="1"/>
        <end position="19"/>
    </location>
</feature>
<keyword evidence="5" id="KW-1185">Reference proteome</keyword>
<reference evidence="4 5" key="1">
    <citation type="submission" date="2024-04" db="EMBL/GenBank/DDBJ databases">
        <title>Tritrichomonas musculus Genome.</title>
        <authorList>
            <person name="Alves-Ferreira E."/>
            <person name="Grigg M."/>
            <person name="Lorenzi H."/>
            <person name="Galac M."/>
        </authorList>
    </citation>
    <scope>NUCLEOTIDE SEQUENCE [LARGE SCALE GENOMIC DNA]</scope>
    <source>
        <strain evidence="4 5">EAF2021</strain>
    </source>
</reference>
<evidence type="ECO:0000313" key="5">
    <source>
        <dbReference type="Proteomes" id="UP001470230"/>
    </source>
</evidence>
<feature type="compositionally biased region" description="Acidic residues" evidence="1">
    <location>
        <begin position="1174"/>
        <end position="1185"/>
    </location>
</feature>
<feature type="transmembrane region" description="Helical" evidence="2">
    <location>
        <begin position="1067"/>
        <end position="1091"/>
    </location>
</feature>
<evidence type="ECO:0000256" key="2">
    <source>
        <dbReference type="SAM" id="Phobius"/>
    </source>
</evidence>
<protein>
    <submittedName>
        <fullName evidence="4">Uncharacterized protein</fullName>
    </submittedName>
</protein>
<feature type="compositionally biased region" description="Polar residues" evidence="1">
    <location>
        <begin position="1268"/>
        <end position="1279"/>
    </location>
</feature>
<comment type="caution">
    <text evidence="4">The sequence shown here is derived from an EMBL/GenBank/DDBJ whole genome shotgun (WGS) entry which is preliminary data.</text>
</comment>